<dbReference type="Proteomes" id="UP000741013">
    <property type="component" value="Unassembled WGS sequence"/>
</dbReference>
<evidence type="ECO:0000256" key="2">
    <source>
        <dbReference type="SAM" id="Phobius"/>
    </source>
</evidence>
<feature type="transmembrane region" description="Helical" evidence="2">
    <location>
        <begin position="580"/>
        <end position="608"/>
    </location>
</feature>
<keyword evidence="4" id="KW-1185">Reference proteome</keyword>
<feature type="region of interest" description="Disordered" evidence="1">
    <location>
        <begin position="617"/>
        <end position="652"/>
    </location>
</feature>
<protein>
    <submittedName>
        <fullName evidence="3">Uncharacterized protein</fullName>
    </submittedName>
</protein>
<feature type="compositionally biased region" description="Basic and acidic residues" evidence="1">
    <location>
        <begin position="643"/>
        <end position="652"/>
    </location>
</feature>
<organism evidence="3 4">
    <name type="scientific">Amycolatopsis magusensis</name>
    <dbReference type="NCBI Taxonomy" id="882444"/>
    <lineage>
        <taxon>Bacteria</taxon>
        <taxon>Bacillati</taxon>
        <taxon>Actinomycetota</taxon>
        <taxon>Actinomycetes</taxon>
        <taxon>Pseudonocardiales</taxon>
        <taxon>Pseudonocardiaceae</taxon>
        <taxon>Amycolatopsis</taxon>
    </lineage>
</organism>
<evidence type="ECO:0000256" key="1">
    <source>
        <dbReference type="SAM" id="MobiDB-lite"/>
    </source>
</evidence>
<reference evidence="3 4" key="1">
    <citation type="submission" date="2021-03" db="EMBL/GenBank/DDBJ databases">
        <title>Sequencing the genomes of 1000 actinobacteria strains.</title>
        <authorList>
            <person name="Klenk H.-P."/>
        </authorList>
    </citation>
    <scope>NUCLEOTIDE SEQUENCE [LARGE SCALE GENOMIC DNA]</scope>
    <source>
        <strain evidence="3 4">DSM 45510</strain>
    </source>
</reference>
<feature type="transmembrane region" description="Helical" evidence="2">
    <location>
        <begin position="556"/>
        <end position="574"/>
    </location>
</feature>
<name>A0ABS4PUF8_9PSEU</name>
<sequence length="652" mass="71649">MEGFELLEEAIRTVPVPGAPPRLSLDGAAVGLSFLDTSLRLNHVRRLTERIAITGHRVARRTAEVDINLGMLDEGQRHAAKMFQDLASHGHPVTAKDGPASLWVPVARIPRATAAPVDVKDEGGRKLPRLTQFETSRLLASGLYRLFRGILTSFPDARQGGELGKLLYHDHRQRWLIQAALLALLTDRNQPGPRAASEDARPPAGTDGDIRRKLIGLLTKPRYGEQLQDYFALLHIALNEQLLVVSLDATTNDHLLTYDSPLRVDPPKRSRFFLPGALHTNGRGYLVHYHGAIPANLRSYHLVVETEPAVHIEHMYLTTNADRTLTTELTDDLRTLAQHLRQEDLFARERSATGIVELKLQSTLRLLGDLLRRRRWDADNAGLRLDGAKLAAADAMGRIAGSGADLPTGNLGSTAGKLDRAAEEIEEQELFDDLSMENDPIGNQANAYWRRRPTRSLAGAQIETRAGMVLRDATPTGHTSIFWYALSVAIIAYGVAAFAALDVWPYWGDTPRPLADLPQAGPLIAVLLLIPGFLYTRLPLPDRHSVAGQLRRLPRLAAYTCIVAMAALSAAVAAKAPAGWLAGIALGASVFPLLAAGVVTAPVVTTWWRRSGRGKQFKSHDLRRTQAPRWTNGRRNKPPAPDVEFHSSERQP</sequence>
<evidence type="ECO:0000313" key="3">
    <source>
        <dbReference type="EMBL" id="MBP2183063.1"/>
    </source>
</evidence>
<comment type="caution">
    <text evidence="3">The sequence shown here is derived from an EMBL/GenBank/DDBJ whole genome shotgun (WGS) entry which is preliminary data.</text>
</comment>
<feature type="transmembrane region" description="Helical" evidence="2">
    <location>
        <begin position="519"/>
        <end position="536"/>
    </location>
</feature>
<dbReference type="RefSeq" id="WP_209666276.1">
    <property type="nucleotide sequence ID" value="NZ_JAGGMS010000001.1"/>
</dbReference>
<evidence type="ECO:0000313" key="4">
    <source>
        <dbReference type="Proteomes" id="UP000741013"/>
    </source>
</evidence>
<keyword evidence="2" id="KW-0812">Transmembrane</keyword>
<proteinExistence type="predicted"/>
<keyword evidence="2" id="KW-1133">Transmembrane helix</keyword>
<keyword evidence="2" id="KW-0472">Membrane</keyword>
<accession>A0ABS4PUF8</accession>
<gene>
    <name evidence="3" type="ORF">JOM49_004589</name>
</gene>
<dbReference type="EMBL" id="JAGGMS010000001">
    <property type="protein sequence ID" value="MBP2183063.1"/>
    <property type="molecule type" value="Genomic_DNA"/>
</dbReference>
<feature type="transmembrane region" description="Helical" evidence="2">
    <location>
        <begin position="481"/>
        <end position="507"/>
    </location>
</feature>